<dbReference type="PROSITE" id="PS50011">
    <property type="entry name" value="PROTEIN_KINASE_DOM"/>
    <property type="match status" value="1"/>
</dbReference>
<evidence type="ECO:0000256" key="2">
    <source>
        <dbReference type="ARBA" id="ARBA00022475"/>
    </source>
</evidence>
<reference evidence="14 15" key="1">
    <citation type="submission" date="2021-09" db="EMBL/GenBank/DDBJ databases">
        <title>Genomic insights and catalytic innovation underlie evolution of tropane alkaloids biosynthesis.</title>
        <authorList>
            <person name="Wang Y.-J."/>
            <person name="Tian T."/>
            <person name="Huang J.-P."/>
            <person name="Huang S.-X."/>
        </authorList>
    </citation>
    <scope>NUCLEOTIDE SEQUENCE [LARGE SCALE GENOMIC DNA]</scope>
    <source>
        <strain evidence="14">KIB-2018</strain>
        <tissue evidence="14">Leaf</tissue>
    </source>
</reference>
<comment type="caution">
    <text evidence="14">The sequence shown here is derived from an EMBL/GenBank/DDBJ whole genome shotgun (WGS) entry which is preliminary data.</text>
</comment>
<evidence type="ECO:0000256" key="11">
    <source>
        <dbReference type="SAM" id="SignalP"/>
    </source>
</evidence>
<dbReference type="InterPro" id="IPR011009">
    <property type="entry name" value="Kinase-like_dom_sf"/>
</dbReference>
<dbReference type="AlphaFoldDB" id="A0AAV8TZT2"/>
<dbReference type="Gene3D" id="3.10.350.10">
    <property type="entry name" value="LysM domain"/>
    <property type="match status" value="1"/>
</dbReference>
<dbReference type="PROSITE" id="PS00108">
    <property type="entry name" value="PROTEIN_KINASE_ST"/>
    <property type="match status" value="1"/>
</dbReference>
<dbReference type="InterPro" id="IPR056563">
    <property type="entry name" value="LysM3_LYK4_5"/>
</dbReference>
<keyword evidence="4 11" id="KW-0732">Signal</keyword>
<evidence type="ECO:0000256" key="6">
    <source>
        <dbReference type="ARBA" id="ARBA00022840"/>
    </source>
</evidence>
<dbReference type="InterPro" id="IPR052611">
    <property type="entry name" value="Plant_RLK_LysM"/>
</dbReference>
<dbReference type="InterPro" id="IPR036779">
    <property type="entry name" value="LysM_dom_sf"/>
</dbReference>
<dbReference type="Gene3D" id="1.10.510.10">
    <property type="entry name" value="Transferase(Phosphotransferase) domain 1"/>
    <property type="match status" value="1"/>
</dbReference>
<keyword evidence="6" id="KW-0067">ATP-binding</keyword>
<dbReference type="InterPro" id="IPR000719">
    <property type="entry name" value="Prot_kinase_dom"/>
</dbReference>
<dbReference type="Pfam" id="PF23472">
    <property type="entry name" value="LysM2_CERK1_LYK3_4_5"/>
    <property type="match status" value="1"/>
</dbReference>
<keyword evidence="9" id="KW-1015">Disulfide bond</keyword>
<proteinExistence type="predicted"/>
<organism evidence="14 15">
    <name type="scientific">Erythroxylum novogranatense</name>
    <dbReference type="NCBI Taxonomy" id="1862640"/>
    <lineage>
        <taxon>Eukaryota</taxon>
        <taxon>Viridiplantae</taxon>
        <taxon>Streptophyta</taxon>
        <taxon>Embryophyta</taxon>
        <taxon>Tracheophyta</taxon>
        <taxon>Spermatophyta</taxon>
        <taxon>Magnoliopsida</taxon>
        <taxon>eudicotyledons</taxon>
        <taxon>Gunneridae</taxon>
        <taxon>Pentapetalae</taxon>
        <taxon>rosids</taxon>
        <taxon>fabids</taxon>
        <taxon>Malpighiales</taxon>
        <taxon>Erythroxylaceae</taxon>
        <taxon>Erythroxylum</taxon>
    </lineage>
</organism>
<dbReference type="GO" id="GO:0051707">
    <property type="term" value="P:response to other organism"/>
    <property type="evidence" value="ECO:0007669"/>
    <property type="project" value="UniProtKB-ARBA"/>
</dbReference>
<dbReference type="PROSITE" id="PS51782">
    <property type="entry name" value="LYSM"/>
    <property type="match status" value="1"/>
</dbReference>
<evidence type="ECO:0000256" key="7">
    <source>
        <dbReference type="ARBA" id="ARBA00022989"/>
    </source>
</evidence>
<dbReference type="EMBL" id="JAIWQS010000002">
    <property type="protein sequence ID" value="KAJ8772526.1"/>
    <property type="molecule type" value="Genomic_DNA"/>
</dbReference>
<evidence type="ECO:0000256" key="3">
    <source>
        <dbReference type="ARBA" id="ARBA00022692"/>
    </source>
</evidence>
<evidence type="ECO:0000256" key="4">
    <source>
        <dbReference type="ARBA" id="ARBA00022729"/>
    </source>
</evidence>
<feature type="transmembrane region" description="Helical" evidence="10">
    <location>
        <begin position="254"/>
        <end position="275"/>
    </location>
</feature>
<dbReference type="Pfam" id="PF23473">
    <property type="entry name" value="LysM3_LYK4_5"/>
    <property type="match status" value="1"/>
</dbReference>
<evidence type="ECO:0000256" key="5">
    <source>
        <dbReference type="ARBA" id="ARBA00022741"/>
    </source>
</evidence>
<feature type="chain" id="PRO_5043900056" evidence="11">
    <location>
        <begin position="21"/>
        <end position="610"/>
    </location>
</feature>
<evidence type="ECO:0000259" key="13">
    <source>
        <dbReference type="PROSITE" id="PS51782"/>
    </source>
</evidence>
<dbReference type="InterPro" id="IPR056562">
    <property type="entry name" value="LysM2_CERK1_LYK3_4_5"/>
</dbReference>
<dbReference type="Proteomes" id="UP001159364">
    <property type="component" value="Linkage Group LG02"/>
</dbReference>
<dbReference type="InterPro" id="IPR018392">
    <property type="entry name" value="LysM"/>
</dbReference>
<keyword evidence="7 10" id="KW-1133">Transmembrane helix</keyword>
<dbReference type="Pfam" id="PF00069">
    <property type="entry name" value="Pkinase"/>
    <property type="match status" value="1"/>
</dbReference>
<dbReference type="GO" id="GO:0005524">
    <property type="term" value="F:ATP binding"/>
    <property type="evidence" value="ECO:0007669"/>
    <property type="project" value="UniProtKB-KW"/>
</dbReference>
<dbReference type="InterPro" id="IPR056561">
    <property type="entry name" value="NFP_LYK_LysM1"/>
</dbReference>
<dbReference type="InterPro" id="IPR008271">
    <property type="entry name" value="Ser/Thr_kinase_AS"/>
</dbReference>
<keyword evidence="8 10" id="KW-0472">Membrane</keyword>
<dbReference type="GO" id="GO:0005886">
    <property type="term" value="C:plasma membrane"/>
    <property type="evidence" value="ECO:0007669"/>
    <property type="project" value="UniProtKB-SubCell"/>
</dbReference>
<keyword evidence="5" id="KW-0547">Nucleotide-binding</keyword>
<evidence type="ECO:0000256" key="1">
    <source>
        <dbReference type="ARBA" id="ARBA00004162"/>
    </source>
</evidence>
<keyword evidence="2" id="KW-1003">Cell membrane</keyword>
<feature type="domain" description="LysM" evidence="13">
    <location>
        <begin position="185"/>
        <end position="229"/>
    </location>
</feature>
<evidence type="ECO:0000313" key="15">
    <source>
        <dbReference type="Proteomes" id="UP001159364"/>
    </source>
</evidence>
<comment type="subcellular location">
    <subcellularLocation>
        <location evidence="1">Cell membrane</location>
        <topology evidence="1">Single-pass membrane protein</topology>
    </subcellularLocation>
</comment>
<accession>A0AAV8TZT2</accession>
<protein>
    <submittedName>
        <fullName evidence="14">Uncharacterized protein</fullName>
    </submittedName>
</protein>
<name>A0AAV8TZT2_9ROSI</name>
<dbReference type="GO" id="GO:0004672">
    <property type="term" value="F:protein kinase activity"/>
    <property type="evidence" value="ECO:0007669"/>
    <property type="project" value="InterPro"/>
</dbReference>
<evidence type="ECO:0000256" key="8">
    <source>
        <dbReference type="ARBA" id="ARBA00023136"/>
    </source>
</evidence>
<dbReference type="SUPFAM" id="SSF56112">
    <property type="entry name" value="Protein kinase-like (PK-like)"/>
    <property type="match status" value="1"/>
</dbReference>
<feature type="signal peptide" evidence="11">
    <location>
        <begin position="1"/>
        <end position="20"/>
    </location>
</feature>
<evidence type="ECO:0000259" key="12">
    <source>
        <dbReference type="PROSITE" id="PS50011"/>
    </source>
</evidence>
<evidence type="ECO:0000313" key="14">
    <source>
        <dbReference type="EMBL" id="KAJ8772526.1"/>
    </source>
</evidence>
<keyword evidence="3 10" id="KW-0812">Transmembrane</keyword>
<evidence type="ECO:0000256" key="9">
    <source>
        <dbReference type="ARBA" id="ARBA00023157"/>
    </source>
</evidence>
<gene>
    <name evidence="14" type="ORF">K2173_027703</name>
</gene>
<dbReference type="PANTHER" id="PTHR45927:SF7">
    <property type="entry name" value="LYSM-DOMAIN RECEPTOR-LIKE KINASE"/>
    <property type="match status" value="1"/>
</dbReference>
<feature type="domain" description="Protein kinase" evidence="12">
    <location>
        <begin position="251"/>
        <end position="591"/>
    </location>
</feature>
<dbReference type="SMART" id="SM00220">
    <property type="entry name" value="S_TKc"/>
    <property type="match status" value="1"/>
</dbReference>
<dbReference type="FunFam" id="1.10.510.10:FF:000468">
    <property type="entry name" value="PTI1-like tyrosine-protein kinase 3"/>
    <property type="match status" value="1"/>
</dbReference>
<keyword evidence="15" id="KW-1185">Reference proteome</keyword>
<sequence length="610" mass="67830">MMELFLGLLVVSFLIFACKGQQNYSGLSALDCKANDETGPSSAFLYTCNAEQSCKAFLIFKSQASRKSVSDISALTSANYRELARINDVQTVSVFPLNQEVIIPVTCTCSGRYYHASTTFPVSVTEGTYYQIATEAYEGLTTCASLLRENPDGEYNLYPGMKLQVPLRCACPTKNQVFDGTKYLLTLPLSSDDEIADIAQRFKTTKESLLEANGLGENPDLHPDTTILVPLPNSPMSLNTSISAHKSKRKLLEIVALAAGCSFLVVSIFLAVVLVRRKRRKDNSRDSRPRRKWFSLEDIRVEIASFEKGLKVFEIEQVKKATDNFSPERTIKGSVYSGEFGGEIFAIKRMSKNVSKQVKILKRINHFNLIKLHGLCQYGGCYYLVFEYMKNGSLREWLSSTKRCEENETWDRRIQIAIDVANGLHYLHSFAEPAYVHKDIKCSNILLNSNLRAKIANFSLAREATTNETNHVAGTRGYMAPEYIEAGQVTPTIDVYAFGVVLLELITGRDAVFMQGGREVLLSKTIMSIMEKENPEAGLDSFIDPNLKGSPETEFALRLAKVSVACLRQEPASRPGMEEVVSSLLKIQADLKKSESGVSVISDTVSLRCP</sequence>
<dbReference type="Pfam" id="PF23446">
    <property type="entry name" value="LysM1_NFP_LYK"/>
    <property type="match status" value="1"/>
</dbReference>
<dbReference type="Gene3D" id="3.30.200.20">
    <property type="entry name" value="Phosphorylase Kinase, domain 1"/>
    <property type="match status" value="1"/>
</dbReference>
<dbReference type="PANTHER" id="PTHR45927">
    <property type="entry name" value="LYSM-DOMAIN RECEPTOR-LIKE KINASE-RELATED"/>
    <property type="match status" value="1"/>
</dbReference>
<evidence type="ECO:0000256" key="10">
    <source>
        <dbReference type="SAM" id="Phobius"/>
    </source>
</evidence>